<dbReference type="Proteomes" id="UP001454036">
    <property type="component" value="Unassembled WGS sequence"/>
</dbReference>
<feature type="region of interest" description="Disordered" evidence="1">
    <location>
        <begin position="15"/>
        <end position="45"/>
    </location>
</feature>
<proteinExistence type="predicted"/>
<evidence type="ECO:0000256" key="1">
    <source>
        <dbReference type="SAM" id="MobiDB-lite"/>
    </source>
</evidence>
<feature type="compositionally biased region" description="Polar residues" evidence="1">
    <location>
        <begin position="15"/>
        <end position="38"/>
    </location>
</feature>
<comment type="caution">
    <text evidence="2">The sequence shown here is derived from an EMBL/GenBank/DDBJ whole genome shotgun (WGS) entry which is preliminary data.</text>
</comment>
<keyword evidence="3" id="KW-1185">Reference proteome</keyword>
<sequence length="121" mass="13737">MSILLQGITPVTNASNGNIKNQKYTETTDVPKDSTYSQPADGYPLDSRSRSMFVKLLNFVNNNLQEALFYNTCRHSMQIPRWKPPKNLRSLLVMPVGFLKRQEALKVLTASKELSIMDSMI</sequence>
<dbReference type="AlphaFoldDB" id="A0AAV3Q2R1"/>
<protein>
    <submittedName>
        <fullName evidence="2">Uncharacterized protein</fullName>
    </submittedName>
</protein>
<evidence type="ECO:0000313" key="2">
    <source>
        <dbReference type="EMBL" id="GAA0157691.1"/>
    </source>
</evidence>
<gene>
    <name evidence="2" type="ORF">LIER_14903</name>
</gene>
<evidence type="ECO:0000313" key="3">
    <source>
        <dbReference type="Proteomes" id="UP001454036"/>
    </source>
</evidence>
<organism evidence="2 3">
    <name type="scientific">Lithospermum erythrorhizon</name>
    <name type="common">Purple gromwell</name>
    <name type="synonym">Lithospermum officinale var. erythrorhizon</name>
    <dbReference type="NCBI Taxonomy" id="34254"/>
    <lineage>
        <taxon>Eukaryota</taxon>
        <taxon>Viridiplantae</taxon>
        <taxon>Streptophyta</taxon>
        <taxon>Embryophyta</taxon>
        <taxon>Tracheophyta</taxon>
        <taxon>Spermatophyta</taxon>
        <taxon>Magnoliopsida</taxon>
        <taxon>eudicotyledons</taxon>
        <taxon>Gunneridae</taxon>
        <taxon>Pentapetalae</taxon>
        <taxon>asterids</taxon>
        <taxon>lamiids</taxon>
        <taxon>Boraginales</taxon>
        <taxon>Boraginaceae</taxon>
        <taxon>Boraginoideae</taxon>
        <taxon>Lithospermeae</taxon>
        <taxon>Lithospermum</taxon>
    </lineage>
</organism>
<accession>A0AAV3Q2R1</accession>
<name>A0AAV3Q2R1_LITER</name>
<dbReference type="EMBL" id="BAABME010003163">
    <property type="protein sequence ID" value="GAA0157691.1"/>
    <property type="molecule type" value="Genomic_DNA"/>
</dbReference>
<reference evidence="2 3" key="1">
    <citation type="submission" date="2024-01" db="EMBL/GenBank/DDBJ databases">
        <title>The complete chloroplast genome sequence of Lithospermum erythrorhizon: insights into the phylogenetic relationship among Boraginaceae species and the maternal lineages of purple gromwells.</title>
        <authorList>
            <person name="Okada T."/>
            <person name="Watanabe K."/>
        </authorList>
    </citation>
    <scope>NUCLEOTIDE SEQUENCE [LARGE SCALE GENOMIC DNA]</scope>
</reference>